<evidence type="ECO:0000313" key="8">
    <source>
        <dbReference type="Proteomes" id="UP000076476"/>
    </source>
</evidence>
<dbReference type="InterPro" id="IPR014227">
    <property type="entry name" value="YtvI-like"/>
</dbReference>
<dbReference type="InterPro" id="IPR002549">
    <property type="entry name" value="AI-2E-like"/>
</dbReference>
<dbReference type="PANTHER" id="PTHR21716:SF68">
    <property type="entry name" value="TRANSPORT PROTEIN YTVI-RELATED"/>
    <property type="match status" value="1"/>
</dbReference>
<dbReference type="OrthoDB" id="9774361at2"/>
<evidence type="ECO:0000256" key="4">
    <source>
        <dbReference type="ARBA" id="ARBA00022989"/>
    </source>
</evidence>
<gene>
    <name evidence="7" type="ORF">AZI98_05440</name>
</gene>
<feature type="transmembrane region" description="Helical" evidence="6">
    <location>
        <begin position="142"/>
        <end position="166"/>
    </location>
</feature>
<organism evidence="7 8">
    <name type="scientific">Aeribacillus pallidus</name>
    <dbReference type="NCBI Taxonomy" id="33936"/>
    <lineage>
        <taxon>Bacteria</taxon>
        <taxon>Bacillati</taxon>
        <taxon>Bacillota</taxon>
        <taxon>Bacilli</taxon>
        <taxon>Bacillales</taxon>
        <taxon>Bacillaceae</taxon>
        <taxon>Aeribacillus</taxon>
    </lineage>
</organism>
<dbReference type="EMBL" id="LWBR01000013">
    <property type="protein sequence ID" value="KZN97225.1"/>
    <property type="molecule type" value="Genomic_DNA"/>
</dbReference>
<accession>A0A165YLY2</accession>
<protein>
    <submittedName>
        <fullName evidence="7">Sporulation protein</fullName>
    </submittedName>
</protein>
<sequence length="342" mass="38097">MKKYLPLIIIGIAILILIPFSIPILLALLTALVLEKPISILQNRFKIKRPYAVLLIFVVFLLLLCILGFGLINFIYTNFVSFIENIPLYVRKFNHDFINPLLDTWENYSASLPEGVMTSIEISINNSVNAVDGLVKQLMESLILFVSGIPGFFIEALIYLIALYLISLDLPKIWASLETMLTEKTRNKIKYVVNDLYKAGFGFIKAQVILSLLTFILAYIGLVLLRVDYSLILAIIIVVVDILPILGTGSVLVPWAIYAFSQGQTNLGIGLVVLFLVITVVRRAVEPKIMSTNMGISPLAALISMFIGLKMLGILGLFLGPVVVILFETLRRANIIKLNIKI</sequence>
<evidence type="ECO:0000256" key="5">
    <source>
        <dbReference type="ARBA" id="ARBA00023136"/>
    </source>
</evidence>
<feature type="transmembrane region" description="Helical" evidence="6">
    <location>
        <begin position="208"/>
        <end position="225"/>
    </location>
</feature>
<dbReference type="RefSeq" id="WP_063387477.1">
    <property type="nucleotide sequence ID" value="NZ_LVHY01000123.1"/>
</dbReference>
<dbReference type="Proteomes" id="UP000076476">
    <property type="component" value="Unassembled WGS sequence"/>
</dbReference>
<feature type="transmembrane region" description="Helical" evidence="6">
    <location>
        <begin position="54"/>
        <end position="76"/>
    </location>
</feature>
<keyword evidence="5 6" id="KW-0472">Membrane</keyword>
<accession>A0A163YKV6</accession>
<dbReference type="NCBIfam" id="TIGR02872">
    <property type="entry name" value="spore_ytvI"/>
    <property type="match status" value="1"/>
</dbReference>
<comment type="similarity">
    <text evidence="2">Belongs to the autoinducer-2 exporter (AI-2E) (TC 2.A.86) family.</text>
</comment>
<evidence type="ECO:0000256" key="3">
    <source>
        <dbReference type="ARBA" id="ARBA00022692"/>
    </source>
</evidence>
<dbReference type="GeneID" id="301127222"/>
<dbReference type="Pfam" id="PF01594">
    <property type="entry name" value="AI-2E_transport"/>
    <property type="match status" value="1"/>
</dbReference>
<name>A0A163YKV6_9BACI</name>
<keyword evidence="4 6" id="KW-1133">Transmembrane helix</keyword>
<dbReference type="AlphaFoldDB" id="A0A163YKV6"/>
<comment type="caution">
    <text evidence="7">The sequence shown here is derived from an EMBL/GenBank/DDBJ whole genome shotgun (WGS) entry which is preliminary data.</text>
</comment>
<proteinExistence type="inferred from homology"/>
<evidence type="ECO:0000256" key="1">
    <source>
        <dbReference type="ARBA" id="ARBA00004141"/>
    </source>
</evidence>
<dbReference type="GO" id="GO:0016020">
    <property type="term" value="C:membrane"/>
    <property type="evidence" value="ECO:0007669"/>
    <property type="project" value="UniProtKB-SubCell"/>
</dbReference>
<feature type="transmembrane region" description="Helical" evidence="6">
    <location>
        <begin position="305"/>
        <end position="327"/>
    </location>
</feature>
<feature type="transmembrane region" description="Helical" evidence="6">
    <location>
        <begin position="267"/>
        <end position="285"/>
    </location>
</feature>
<reference evidence="7 8" key="1">
    <citation type="submission" date="2016-04" db="EMBL/GenBank/DDBJ databases">
        <title>Draft genome sequence of Aeribacillus pallidus 8m3 from petroleum reservoir.</title>
        <authorList>
            <person name="Poltaraus A.B."/>
            <person name="Nazina T.N."/>
            <person name="Tourova T.P."/>
            <person name="Malakho S.M."/>
            <person name="Korshunova A.V."/>
            <person name="Sokolova D.S."/>
        </authorList>
    </citation>
    <scope>NUCLEOTIDE SEQUENCE [LARGE SCALE GENOMIC DNA]</scope>
    <source>
        <strain evidence="7 8">8m3</strain>
    </source>
</reference>
<keyword evidence="8" id="KW-1185">Reference proteome</keyword>
<evidence type="ECO:0000256" key="6">
    <source>
        <dbReference type="SAM" id="Phobius"/>
    </source>
</evidence>
<comment type="subcellular location">
    <subcellularLocation>
        <location evidence="1">Membrane</location>
        <topology evidence="1">Multi-pass membrane protein</topology>
    </subcellularLocation>
</comment>
<keyword evidence="3 6" id="KW-0812">Transmembrane</keyword>
<dbReference type="GO" id="GO:0055085">
    <property type="term" value="P:transmembrane transport"/>
    <property type="evidence" value="ECO:0007669"/>
    <property type="project" value="TreeGrafter"/>
</dbReference>
<feature type="transmembrane region" description="Helical" evidence="6">
    <location>
        <begin position="6"/>
        <end position="34"/>
    </location>
</feature>
<dbReference type="PANTHER" id="PTHR21716">
    <property type="entry name" value="TRANSMEMBRANE PROTEIN"/>
    <property type="match status" value="1"/>
</dbReference>
<feature type="transmembrane region" description="Helical" evidence="6">
    <location>
        <begin position="231"/>
        <end position="260"/>
    </location>
</feature>
<evidence type="ECO:0000313" key="7">
    <source>
        <dbReference type="EMBL" id="KZN97225.1"/>
    </source>
</evidence>
<evidence type="ECO:0000256" key="2">
    <source>
        <dbReference type="ARBA" id="ARBA00009773"/>
    </source>
</evidence>